<dbReference type="RefSeq" id="WP_099518532.1">
    <property type="nucleotide sequence ID" value="NZ_CP016808.1"/>
</dbReference>
<sequence length="192" mass="22333">MYDWIIHASEAFFRYGLSPTAVVMSLFALLKMRAVKKRLRRYIPWLIDDDSPVREYVQNQREIMQNQKLMMERMGLEWSASTSQINSADSAPKKKRLSSLLSMVIYPALLVKRYITYWRSRNMKLNKNILIPLLSAIALFIKEAFGYTIPDEWIDMAANIVLYGVMFAGLFINHKKPAAKAEDDTSAEEQYH</sequence>
<dbReference type="EMBL" id="CP016808">
    <property type="protein sequence ID" value="ANY67321.1"/>
    <property type="molecule type" value="Genomic_DNA"/>
</dbReference>
<feature type="transmembrane region" description="Helical" evidence="1">
    <location>
        <begin position="153"/>
        <end position="172"/>
    </location>
</feature>
<evidence type="ECO:0000313" key="2">
    <source>
        <dbReference type="EMBL" id="ANY67321.1"/>
    </source>
</evidence>
<feature type="transmembrane region" description="Helical" evidence="1">
    <location>
        <begin position="129"/>
        <end position="147"/>
    </location>
</feature>
<accession>A0A1B2DHZ7</accession>
<protein>
    <submittedName>
        <fullName evidence="2">Uncharacterized protein</fullName>
    </submittedName>
</protein>
<feature type="transmembrane region" description="Helical" evidence="1">
    <location>
        <begin position="12"/>
        <end position="30"/>
    </location>
</feature>
<proteinExistence type="predicted"/>
<keyword evidence="1" id="KW-1133">Transmembrane helix</keyword>
<keyword evidence="1" id="KW-0812">Transmembrane</keyword>
<keyword evidence="1" id="KW-0472">Membrane</keyword>
<evidence type="ECO:0000256" key="1">
    <source>
        <dbReference type="SAM" id="Phobius"/>
    </source>
</evidence>
<organism evidence="2">
    <name type="scientific">Paenibacillus sp. BIHB 4019</name>
    <dbReference type="NCBI Taxonomy" id="1870819"/>
    <lineage>
        <taxon>Bacteria</taxon>
        <taxon>Bacillati</taxon>
        <taxon>Bacillota</taxon>
        <taxon>Bacilli</taxon>
        <taxon>Bacillales</taxon>
        <taxon>Paenibacillaceae</taxon>
        <taxon>Paenibacillus</taxon>
    </lineage>
</organism>
<dbReference type="AlphaFoldDB" id="A0A1B2DHZ7"/>
<gene>
    <name evidence="2" type="ORF">BBD42_13180</name>
</gene>
<reference evidence="2" key="1">
    <citation type="submission" date="2016-08" db="EMBL/GenBank/DDBJ databases">
        <title>Complete Genome Seqeunce of Paenibacillus sp. BIHB 4019 from tea rhizoplane.</title>
        <authorList>
            <person name="Thakur R."/>
            <person name="Swarnkar M.K."/>
            <person name="Gulati A."/>
        </authorList>
    </citation>
    <scope>NUCLEOTIDE SEQUENCE [LARGE SCALE GENOMIC DNA]</scope>
    <source>
        <strain evidence="2">BIHB4019</strain>
    </source>
</reference>
<name>A0A1B2DHZ7_9BACL</name>